<proteinExistence type="predicted"/>
<protein>
    <submittedName>
        <fullName evidence="1">Uncharacterized protein</fullName>
    </submittedName>
</protein>
<dbReference type="GeneID" id="69030849"/>
<keyword evidence="2" id="KW-1185">Reference proteome</keyword>
<organism evidence="1 2">
    <name type="scientific">Ajellomyces dermatitidis (strain ER-3 / ATCC MYA-2586)</name>
    <name type="common">Blastomyces dermatitidis</name>
    <dbReference type="NCBI Taxonomy" id="559297"/>
    <lineage>
        <taxon>Eukaryota</taxon>
        <taxon>Fungi</taxon>
        <taxon>Dikarya</taxon>
        <taxon>Ascomycota</taxon>
        <taxon>Pezizomycotina</taxon>
        <taxon>Eurotiomycetes</taxon>
        <taxon>Eurotiomycetidae</taxon>
        <taxon>Onygenales</taxon>
        <taxon>Ajellomycetaceae</taxon>
        <taxon>Blastomyces</taxon>
    </lineage>
</organism>
<sequence length="101" mass="11245">MCLAYVGKRPWQCKELHTCLEQVCAEENSTRAHQAEPFATRNGPSQAGSFGAANTIEKSQVHSLQEKWKLQAACFGITVTLRLDMYAGRIEYAPSLFPTKP</sequence>
<evidence type="ECO:0000313" key="1">
    <source>
        <dbReference type="EMBL" id="EEQ86161.1"/>
    </source>
</evidence>
<dbReference type="Proteomes" id="UP000002039">
    <property type="component" value="Unassembled WGS sequence"/>
</dbReference>
<gene>
    <name evidence="1" type="ORF">BDCG_09430</name>
</gene>
<name>A0ABP2ER86_AJEDR</name>
<evidence type="ECO:0000313" key="2">
    <source>
        <dbReference type="Proteomes" id="UP000002039"/>
    </source>
</evidence>
<dbReference type="RefSeq" id="XP_045273765.1">
    <property type="nucleotide sequence ID" value="XM_045425221.1"/>
</dbReference>
<accession>A0ABP2ER86</accession>
<reference evidence="2" key="1">
    <citation type="journal article" date="2015" name="PLoS Genet.">
        <title>The dynamic genome and transcriptome of the human fungal pathogen Blastomyces and close relative Emmonsia.</title>
        <authorList>
            <person name="Munoz J.F."/>
            <person name="Gauthier G.M."/>
            <person name="Desjardins C.A."/>
            <person name="Gallo J.E."/>
            <person name="Holder J."/>
            <person name="Sullivan T.D."/>
            <person name="Marty A.J."/>
            <person name="Carmen J.C."/>
            <person name="Chen Z."/>
            <person name="Ding L."/>
            <person name="Gujja S."/>
            <person name="Magrini V."/>
            <person name="Misas E."/>
            <person name="Mitreva M."/>
            <person name="Priest M."/>
            <person name="Saif S."/>
            <person name="Whiston E.A."/>
            <person name="Young S."/>
            <person name="Zeng Q."/>
            <person name="Goldman W.E."/>
            <person name="Mardis E.R."/>
            <person name="Taylor J.W."/>
            <person name="McEwen J.G."/>
            <person name="Clay O.K."/>
            <person name="Klein B.S."/>
            <person name="Cuomo C.A."/>
        </authorList>
    </citation>
    <scope>NUCLEOTIDE SEQUENCE [LARGE SCALE GENOMIC DNA]</scope>
    <source>
        <strain evidence="2">ER-3 / ATCC MYA-2586</strain>
    </source>
</reference>
<dbReference type="EMBL" id="EQ999987">
    <property type="protein sequence ID" value="EEQ86161.1"/>
    <property type="molecule type" value="Genomic_DNA"/>
</dbReference>